<dbReference type="AlphaFoldDB" id="A0AAP0HHK8"/>
<dbReference type="InterPro" id="IPR004252">
    <property type="entry name" value="Probable_transposase_24"/>
</dbReference>
<organism evidence="2 3">
    <name type="scientific">Stephania yunnanensis</name>
    <dbReference type="NCBI Taxonomy" id="152371"/>
    <lineage>
        <taxon>Eukaryota</taxon>
        <taxon>Viridiplantae</taxon>
        <taxon>Streptophyta</taxon>
        <taxon>Embryophyta</taxon>
        <taxon>Tracheophyta</taxon>
        <taxon>Spermatophyta</taxon>
        <taxon>Magnoliopsida</taxon>
        <taxon>Ranunculales</taxon>
        <taxon>Menispermaceae</taxon>
        <taxon>Menispermoideae</taxon>
        <taxon>Cissampelideae</taxon>
        <taxon>Stephania</taxon>
    </lineage>
</organism>
<dbReference type="Proteomes" id="UP001420932">
    <property type="component" value="Unassembled WGS sequence"/>
</dbReference>
<evidence type="ECO:0000256" key="1">
    <source>
        <dbReference type="SAM" id="MobiDB-lite"/>
    </source>
</evidence>
<evidence type="ECO:0000313" key="2">
    <source>
        <dbReference type="EMBL" id="KAK9087374.1"/>
    </source>
</evidence>
<feature type="region of interest" description="Disordered" evidence="1">
    <location>
        <begin position="159"/>
        <end position="197"/>
    </location>
</feature>
<name>A0AAP0HHK8_9MAGN</name>
<evidence type="ECO:0000313" key="3">
    <source>
        <dbReference type="Proteomes" id="UP001420932"/>
    </source>
</evidence>
<sequence length="224" mass="24988">MTQLLERYTIGRLPLGTLIFISKMCSKDKKPANVSAEIFNHYKKMWSTLDFKKKSERASKNWRTKTVGLGTGIAMHTSGLISIYQHAKELAKKLGRPSIAFELCLYFYTKDHDGVTFLDSRVEKIVTAIQHRRIELTQSQPFTSIDETEPYLPVVERNDKGQTYGLQSTPSGSRRRHATAGGAGGGGGAGSSRLISSPNEPIELLQGTSKRCKYTFFGFCRTTL</sequence>
<keyword evidence="3" id="KW-1185">Reference proteome</keyword>
<feature type="compositionally biased region" description="Gly residues" evidence="1">
    <location>
        <begin position="181"/>
        <end position="190"/>
    </location>
</feature>
<proteinExistence type="predicted"/>
<comment type="caution">
    <text evidence="2">The sequence shown here is derived from an EMBL/GenBank/DDBJ whole genome shotgun (WGS) entry which is preliminary data.</text>
</comment>
<accession>A0AAP0HHK8</accession>
<gene>
    <name evidence="2" type="ORF">Syun_029768</name>
</gene>
<dbReference type="EMBL" id="JBBNAF010000013">
    <property type="protein sequence ID" value="KAK9087374.1"/>
    <property type="molecule type" value="Genomic_DNA"/>
</dbReference>
<dbReference type="Pfam" id="PF03004">
    <property type="entry name" value="Transposase_24"/>
    <property type="match status" value="1"/>
</dbReference>
<protein>
    <submittedName>
        <fullName evidence="2">Uncharacterized protein</fullName>
    </submittedName>
</protein>
<reference evidence="2 3" key="1">
    <citation type="submission" date="2024-01" db="EMBL/GenBank/DDBJ databases">
        <title>Genome assemblies of Stephania.</title>
        <authorList>
            <person name="Yang L."/>
        </authorList>
    </citation>
    <scope>NUCLEOTIDE SEQUENCE [LARGE SCALE GENOMIC DNA]</scope>
    <source>
        <strain evidence="2">YNDBR</strain>
        <tissue evidence="2">Leaf</tissue>
    </source>
</reference>